<organism evidence="2 3">
    <name type="scientific">Cardiobacterium hominis (strain ATCC 15826 / DSM 8339 / NCTC 10426 / 6573)</name>
    <dbReference type="NCBI Taxonomy" id="638300"/>
    <lineage>
        <taxon>Bacteria</taxon>
        <taxon>Pseudomonadati</taxon>
        <taxon>Pseudomonadota</taxon>
        <taxon>Gammaproteobacteria</taxon>
        <taxon>Cardiobacteriales</taxon>
        <taxon>Cardiobacteriaceae</taxon>
        <taxon>Cardiobacterium</taxon>
    </lineage>
</organism>
<feature type="transmembrane region" description="Helical" evidence="1">
    <location>
        <begin position="266"/>
        <end position="283"/>
    </location>
</feature>
<evidence type="ECO:0000313" key="3">
    <source>
        <dbReference type="Proteomes" id="UP000004870"/>
    </source>
</evidence>
<comment type="caution">
    <text evidence="2">The sequence shown here is derived from an EMBL/GenBank/DDBJ whole genome shotgun (WGS) entry which is preliminary data.</text>
</comment>
<feature type="transmembrane region" description="Helical" evidence="1">
    <location>
        <begin position="142"/>
        <end position="160"/>
    </location>
</feature>
<feature type="transmembrane region" description="Helical" evidence="1">
    <location>
        <begin position="213"/>
        <end position="231"/>
    </location>
</feature>
<dbReference type="EMBL" id="ACKY01000058">
    <property type="protein sequence ID" value="EEV88707.1"/>
    <property type="molecule type" value="Genomic_DNA"/>
</dbReference>
<feature type="transmembrane region" description="Helical" evidence="1">
    <location>
        <begin position="346"/>
        <end position="365"/>
    </location>
</feature>
<dbReference type="RefSeq" id="WP_004140993.1">
    <property type="nucleotide sequence ID" value="NZ_GG694026.1"/>
</dbReference>
<dbReference type="Proteomes" id="UP000004870">
    <property type="component" value="Unassembled WGS sequence"/>
</dbReference>
<dbReference type="GeneID" id="84788668"/>
<dbReference type="OrthoDB" id="3314392at2"/>
<dbReference type="InterPro" id="IPR004697">
    <property type="entry name" value="AbgT"/>
</dbReference>
<keyword evidence="1" id="KW-0812">Transmembrane</keyword>
<dbReference type="HOGENOM" id="CLU_040132_0_0_6"/>
<name>C8N9L9_CARH6</name>
<evidence type="ECO:0000256" key="1">
    <source>
        <dbReference type="SAM" id="Phobius"/>
    </source>
</evidence>
<feature type="transmembrane region" description="Helical" evidence="1">
    <location>
        <begin position="410"/>
        <end position="429"/>
    </location>
</feature>
<reference evidence="2 3" key="1">
    <citation type="submission" date="2009-08" db="EMBL/GenBank/DDBJ databases">
        <authorList>
            <person name="Qin X."/>
            <person name="Bachman B."/>
            <person name="Battles P."/>
            <person name="Bell A."/>
            <person name="Bess C."/>
            <person name="Bickham C."/>
            <person name="Chaboub L."/>
            <person name="Chen D."/>
            <person name="Coyle M."/>
            <person name="Deiros D.R."/>
            <person name="Dinh H."/>
            <person name="Forbes L."/>
            <person name="Fowler G."/>
            <person name="Francisco L."/>
            <person name="Fu Q."/>
            <person name="Gubbala S."/>
            <person name="Hale W."/>
            <person name="Han Y."/>
            <person name="Hemphill L."/>
            <person name="Highlander S.K."/>
            <person name="Hirani K."/>
            <person name="Hogues M."/>
            <person name="Jackson L."/>
            <person name="Jakkamsetti A."/>
            <person name="Javaid M."/>
            <person name="Jiang H."/>
            <person name="Korchina V."/>
            <person name="Kovar C."/>
            <person name="Lara F."/>
            <person name="Lee S."/>
            <person name="Mata R."/>
            <person name="Mathew T."/>
            <person name="Moen C."/>
            <person name="Morales K."/>
            <person name="Munidasa M."/>
            <person name="Nazareth L."/>
            <person name="Ngo R."/>
            <person name="Nguyen L."/>
            <person name="Okwuonu G."/>
            <person name="Ongeri F."/>
            <person name="Patil S."/>
            <person name="Petrosino J."/>
            <person name="Pham C."/>
            <person name="Pham P."/>
            <person name="Pu L.-L."/>
            <person name="Puazo M."/>
            <person name="Raj R."/>
            <person name="Reid J."/>
            <person name="Rouhana J."/>
            <person name="Saada N."/>
            <person name="Shang Y."/>
            <person name="Simmons D."/>
            <person name="Thornton R."/>
            <person name="Warren J."/>
            <person name="Weissenberger G."/>
            <person name="Zhang J."/>
            <person name="Zhang L."/>
            <person name="Zhou C."/>
            <person name="Zhu D."/>
            <person name="Muzny D."/>
            <person name="Worley K."/>
            <person name="Gibbs R."/>
        </authorList>
    </citation>
    <scope>NUCLEOTIDE SEQUENCE [LARGE SCALE GENOMIC DNA]</scope>
    <source>
        <strain evidence="3">ATCC 15826 / DSM 8339 / NCTC 10426 / 6573</strain>
    </source>
</reference>
<feature type="transmembrane region" description="Helical" evidence="1">
    <location>
        <begin position="471"/>
        <end position="495"/>
    </location>
</feature>
<protein>
    <submittedName>
        <fullName evidence="2">AbgT transporter family</fullName>
    </submittedName>
</protein>
<feature type="transmembrane region" description="Helical" evidence="1">
    <location>
        <begin position="84"/>
        <end position="103"/>
    </location>
</feature>
<accession>C8N9L9</accession>
<dbReference type="PANTHER" id="PTHR30282:SF0">
    <property type="entry name" value="P-AMINOBENZOYL-GLUTAMATE TRANSPORT PROTEIN"/>
    <property type="match status" value="1"/>
</dbReference>
<dbReference type="PANTHER" id="PTHR30282">
    <property type="entry name" value="P-AMINOBENZOYL GLUTAMATE TRANSPORTER"/>
    <property type="match status" value="1"/>
</dbReference>
<feature type="transmembrane region" description="Helical" evidence="1">
    <location>
        <begin position="29"/>
        <end position="51"/>
    </location>
</feature>
<proteinExistence type="predicted"/>
<keyword evidence="1" id="KW-1133">Transmembrane helix</keyword>
<sequence length="508" mass="54550">MTVSTSRRSLFTRFLDGVEKAGNKLPDPVFIFIILCAIILIASWLCALAGVTATNPADGKTITAVNLLNRENIVRIIEDAVKNFASFPPLGVVLAAMIGVGVAEKSGWFETLMKVAVARAPANLLIPVIIFVGIMGNMAADAAIIVLPPIAALLFLRMGYHPIAGMVCAYAACLGGFAANLTVGLTDVLALTFTQPAAALIDDKVPLNAAMNYYFIAASTFLLLVVAWWVTGKILLPRMGQYTPEAGVVTNDDGSVSPSERKAMRAANYTLLALLVLLLILTVPEGALLRNAETGSLIEKSPLMNGIVFIIALLFFFPGLVYAFVAGTAKNGRDISRMMGDSMANMGTYIVIVFFAAQMLAFFNWSNLGIIIAIKGAALLEGQNGITLILGIVALSAGINMLIGSASAKWAILAPIFVPMMMLLGYHPAFTQMIYRVGDSITNPITPMMPYMPLLLSYAQRYSKNIGMGTLIAALMPYTIAFAFFWTLLLIGWYLMNWQLGPGGFIYL</sequence>
<keyword evidence="3" id="KW-1185">Reference proteome</keyword>
<feature type="transmembrane region" description="Helical" evidence="1">
    <location>
        <begin position="441"/>
        <end position="459"/>
    </location>
</feature>
<dbReference type="Pfam" id="PF03806">
    <property type="entry name" value="ABG_transport"/>
    <property type="match status" value="1"/>
</dbReference>
<dbReference type="GO" id="GO:1902604">
    <property type="term" value="P:p-aminobenzoyl-glutamate transmembrane transport"/>
    <property type="evidence" value="ECO:0007669"/>
    <property type="project" value="InterPro"/>
</dbReference>
<feature type="transmembrane region" description="Helical" evidence="1">
    <location>
        <begin position="385"/>
        <end position="403"/>
    </location>
</feature>
<evidence type="ECO:0000313" key="2">
    <source>
        <dbReference type="EMBL" id="EEV88707.1"/>
    </source>
</evidence>
<feature type="transmembrane region" description="Helical" evidence="1">
    <location>
        <begin position="167"/>
        <end position="193"/>
    </location>
</feature>
<keyword evidence="1" id="KW-0472">Membrane</keyword>
<gene>
    <name evidence="2" type="primary">ydaH</name>
    <name evidence="2" type="ORF">HMPREF0198_1197</name>
</gene>
<dbReference type="AlphaFoldDB" id="C8N9L9"/>
<dbReference type="GO" id="GO:0015558">
    <property type="term" value="F:secondary active p-aminobenzoyl-glutamate transmembrane transporter activity"/>
    <property type="evidence" value="ECO:0007669"/>
    <property type="project" value="InterPro"/>
</dbReference>
<feature type="transmembrane region" description="Helical" evidence="1">
    <location>
        <begin position="303"/>
        <end position="325"/>
    </location>
</feature>
<feature type="transmembrane region" description="Helical" evidence="1">
    <location>
        <begin position="115"/>
        <end position="136"/>
    </location>
</feature>